<dbReference type="GO" id="GO:0000976">
    <property type="term" value="F:transcription cis-regulatory region binding"/>
    <property type="evidence" value="ECO:0007669"/>
    <property type="project" value="TreeGrafter"/>
</dbReference>
<gene>
    <name evidence="6" type="ORF">GO014_06440</name>
</gene>
<dbReference type="PROSITE" id="PS50977">
    <property type="entry name" value="HTH_TETR_2"/>
    <property type="match status" value="1"/>
</dbReference>
<accession>A0A7X3FQY0</accession>
<evidence type="ECO:0000256" key="2">
    <source>
        <dbReference type="ARBA" id="ARBA00023125"/>
    </source>
</evidence>
<organism evidence="6 7">
    <name type="scientific">Devosia marina</name>
    <dbReference type="NCBI Taxonomy" id="2683198"/>
    <lineage>
        <taxon>Bacteria</taxon>
        <taxon>Pseudomonadati</taxon>
        <taxon>Pseudomonadota</taxon>
        <taxon>Alphaproteobacteria</taxon>
        <taxon>Hyphomicrobiales</taxon>
        <taxon>Devosiaceae</taxon>
        <taxon>Devosia</taxon>
    </lineage>
</organism>
<dbReference type="EMBL" id="WQRF01000001">
    <property type="protein sequence ID" value="MVS98657.1"/>
    <property type="molecule type" value="Genomic_DNA"/>
</dbReference>
<keyword evidence="7" id="KW-1185">Reference proteome</keyword>
<evidence type="ECO:0000313" key="7">
    <source>
        <dbReference type="Proteomes" id="UP000438106"/>
    </source>
</evidence>
<feature type="domain" description="HTH tetR-type" evidence="5">
    <location>
        <begin position="9"/>
        <end position="69"/>
    </location>
</feature>
<comment type="caution">
    <text evidence="6">The sequence shown here is derived from an EMBL/GenBank/DDBJ whole genome shotgun (WGS) entry which is preliminary data.</text>
</comment>
<evidence type="ECO:0000259" key="5">
    <source>
        <dbReference type="PROSITE" id="PS50977"/>
    </source>
</evidence>
<sequence length="189" mass="21196">MDKRSGATAETRGRIVAATLDLHARKGIFATSWQDIARAADVSVGTVYKHFPSLEQLVPACGELLMQKAAPPSADDITGIIGKATAPRERLLRVCRALFEFYHRNEIYLESDPRERELAAVREWEEHLRTTVTHFVKEAVLPQQLSEPVMQCAAARLDFMSFRAMRLRGISLELAGEMTADMLTAWLNL</sequence>
<keyword evidence="2 4" id="KW-0238">DNA-binding</keyword>
<evidence type="ECO:0000256" key="1">
    <source>
        <dbReference type="ARBA" id="ARBA00023015"/>
    </source>
</evidence>
<dbReference type="Proteomes" id="UP000438106">
    <property type="component" value="Unassembled WGS sequence"/>
</dbReference>
<reference evidence="6 7" key="1">
    <citation type="submission" date="2019-12" db="EMBL/GenBank/DDBJ databases">
        <title>Devosia maris sp. nov., isolated from the deep seawater.</title>
        <authorList>
            <person name="Liu Y."/>
        </authorList>
    </citation>
    <scope>NUCLEOTIDE SEQUENCE [LARGE SCALE GENOMIC DNA]</scope>
    <source>
        <strain evidence="6 7">L53-10-65</strain>
    </source>
</reference>
<evidence type="ECO:0000256" key="4">
    <source>
        <dbReference type="PROSITE-ProRule" id="PRU00335"/>
    </source>
</evidence>
<protein>
    <submittedName>
        <fullName evidence="6">TetR family transcriptional regulator</fullName>
    </submittedName>
</protein>
<dbReference type="GO" id="GO:0003700">
    <property type="term" value="F:DNA-binding transcription factor activity"/>
    <property type="evidence" value="ECO:0007669"/>
    <property type="project" value="TreeGrafter"/>
</dbReference>
<feature type="DNA-binding region" description="H-T-H motif" evidence="4">
    <location>
        <begin position="32"/>
        <end position="51"/>
    </location>
</feature>
<dbReference type="AlphaFoldDB" id="A0A7X3FQY0"/>
<dbReference type="RefSeq" id="WP_157289545.1">
    <property type="nucleotide sequence ID" value="NZ_WQRF01000001.1"/>
</dbReference>
<dbReference type="InterPro" id="IPR009057">
    <property type="entry name" value="Homeodomain-like_sf"/>
</dbReference>
<keyword evidence="3" id="KW-0804">Transcription</keyword>
<dbReference type="SUPFAM" id="SSF46689">
    <property type="entry name" value="Homeodomain-like"/>
    <property type="match status" value="1"/>
</dbReference>
<keyword evidence="1" id="KW-0805">Transcription regulation</keyword>
<dbReference type="PANTHER" id="PTHR30055:SF240">
    <property type="entry name" value="HTH-TYPE TRANSCRIPTIONAL REGULATOR ACRR"/>
    <property type="match status" value="1"/>
</dbReference>
<name>A0A7X3FQY0_9HYPH</name>
<dbReference type="InterPro" id="IPR001647">
    <property type="entry name" value="HTH_TetR"/>
</dbReference>
<proteinExistence type="predicted"/>
<evidence type="ECO:0000313" key="6">
    <source>
        <dbReference type="EMBL" id="MVS98657.1"/>
    </source>
</evidence>
<dbReference type="PRINTS" id="PR00455">
    <property type="entry name" value="HTHTETR"/>
</dbReference>
<dbReference type="PANTHER" id="PTHR30055">
    <property type="entry name" value="HTH-TYPE TRANSCRIPTIONAL REGULATOR RUTR"/>
    <property type="match status" value="1"/>
</dbReference>
<dbReference type="Gene3D" id="1.10.357.10">
    <property type="entry name" value="Tetracycline Repressor, domain 2"/>
    <property type="match status" value="1"/>
</dbReference>
<evidence type="ECO:0000256" key="3">
    <source>
        <dbReference type="ARBA" id="ARBA00023163"/>
    </source>
</evidence>
<dbReference type="Pfam" id="PF00440">
    <property type="entry name" value="TetR_N"/>
    <property type="match status" value="1"/>
</dbReference>
<dbReference type="InterPro" id="IPR050109">
    <property type="entry name" value="HTH-type_TetR-like_transc_reg"/>
</dbReference>